<organism evidence="8 9">
    <name type="scientific">Campylobacter blaseri</name>
    <dbReference type="NCBI Taxonomy" id="2042961"/>
    <lineage>
        <taxon>Bacteria</taxon>
        <taxon>Pseudomonadati</taxon>
        <taxon>Campylobacterota</taxon>
        <taxon>Epsilonproteobacteria</taxon>
        <taxon>Campylobacterales</taxon>
        <taxon>Campylobacteraceae</taxon>
        <taxon>Campylobacter</taxon>
    </lineage>
</organism>
<dbReference type="RefSeq" id="WP_106871150.1">
    <property type="nucleotide sequence ID" value="NZ_CP053841.1"/>
</dbReference>
<dbReference type="Gene3D" id="1.10.940.10">
    <property type="entry name" value="NusB-like"/>
    <property type="match status" value="1"/>
</dbReference>
<dbReference type="PANTHER" id="PTHR11078">
    <property type="entry name" value="N UTILIZATION SUBSTANCE PROTEIN B-RELATED"/>
    <property type="match status" value="1"/>
</dbReference>
<comment type="function">
    <text evidence="6">Involved in transcription antitermination. Required for transcription of ribosomal RNA (rRNA) genes. Binds specifically to the boxA antiterminator sequence of the ribosomal RNA (rrn) operons.</text>
</comment>
<dbReference type="GO" id="GO:0003723">
    <property type="term" value="F:RNA binding"/>
    <property type="evidence" value="ECO:0007669"/>
    <property type="project" value="UniProtKB-UniRule"/>
</dbReference>
<dbReference type="GO" id="GO:0005829">
    <property type="term" value="C:cytosol"/>
    <property type="evidence" value="ECO:0007669"/>
    <property type="project" value="TreeGrafter"/>
</dbReference>
<feature type="domain" description="NusB/RsmB/TIM44" evidence="7">
    <location>
        <begin position="6"/>
        <end position="128"/>
    </location>
</feature>
<dbReference type="AlphaFoldDB" id="A0A2P8R1H0"/>
<protein>
    <recommendedName>
        <fullName evidence="6">Transcription antitermination protein NusB</fullName>
    </recommendedName>
    <alternativeName>
        <fullName evidence="6">Antitermination factor NusB</fullName>
    </alternativeName>
</protein>
<evidence type="ECO:0000256" key="1">
    <source>
        <dbReference type="ARBA" id="ARBA00005952"/>
    </source>
</evidence>
<dbReference type="InterPro" id="IPR006027">
    <property type="entry name" value="NusB_RsmB_TIM44"/>
</dbReference>
<dbReference type="PANTHER" id="PTHR11078:SF3">
    <property type="entry name" value="ANTITERMINATION NUSB DOMAIN-CONTAINING PROTEIN"/>
    <property type="match status" value="1"/>
</dbReference>
<dbReference type="EMBL" id="PDHH01000003">
    <property type="protein sequence ID" value="PSM52345.1"/>
    <property type="molecule type" value="Genomic_DNA"/>
</dbReference>
<dbReference type="Proteomes" id="UP000240535">
    <property type="component" value="Unassembled WGS sequence"/>
</dbReference>
<name>A0A2P8R1H0_9BACT</name>
<dbReference type="Pfam" id="PF01029">
    <property type="entry name" value="NusB"/>
    <property type="match status" value="1"/>
</dbReference>
<dbReference type="OrthoDB" id="9797817at2"/>
<dbReference type="HAMAP" id="MF_00073">
    <property type="entry name" value="NusB"/>
    <property type="match status" value="1"/>
</dbReference>
<dbReference type="GO" id="GO:0006353">
    <property type="term" value="P:DNA-templated transcription termination"/>
    <property type="evidence" value="ECO:0007669"/>
    <property type="project" value="UniProtKB-UniRule"/>
</dbReference>
<comment type="caution">
    <text evidence="8">The sequence shown here is derived from an EMBL/GenBank/DDBJ whole genome shotgun (WGS) entry which is preliminary data.</text>
</comment>
<proteinExistence type="inferred from homology"/>
<comment type="similarity">
    <text evidence="1 6">Belongs to the NusB family.</text>
</comment>
<evidence type="ECO:0000256" key="6">
    <source>
        <dbReference type="HAMAP-Rule" id="MF_00073"/>
    </source>
</evidence>
<dbReference type="GO" id="GO:0031564">
    <property type="term" value="P:transcription antitermination"/>
    <property type="evidence" value="ECO:0007669"/>
    <property type="project" value="UniProtKB-KW"/>
</dbReference>
<accession>A0A2P8R1H0</accession>
<keyword evidence="3 6" id="KW-0694">RNA-binding</keyword>
<dbReference type="NCBIfam" id="TIGR01951">
    <property type="entry name" value="nusB"/>
    <property type="match status" value="1"/>
</dbReference>
<dbReference type="SUPFAM" id="SSF48013">
    <property type="entry name" value="NusB-like"/>
    <property type="match status" value="1"/>
</dbReference>
<evidence type="ECO:0000256" key="5">
    <source>
        <dbReference type="ARBA" id="ARBA00023163"/>
    </source>
</evidence>
<keyword evidence="5 6" id="KW-0804">Transcription</keyword>
<gene>
    <name evidence="6" type="primary">nusB</name>
    <name evidence="8" type="ORF">CQ405_04645</name>
</gene>
<keyword evidence="9" id="KW-1185">Reference proteome</keyword>
<dbReference type="InterPro" id="IPR035926">
    <property type="entry name" value="NusB-like_sf"/>
</dbReference>
<reference evidence="9" key="1">
    <citation type="submission" date="2017-10" db="EMBL/GenBank/DDBJ databases">
        <title>Campylobacter species from seals.</title>
        <authorList>
            <person name="Gilbert M.J."/>
            <person name="Zomer A.L."/>
            <person name="Timmerman A.J."/>
            <person name="Duim B."/>
            <person name="Wagenaar J.A."/>
        </authorList>
    </citation>
    <scope>NUCLEOTIDE SEQUENCE [LARGE SCALE GENOMIC DNA]</scope>
    <source>
        <strain evidence="9">17S00004-5</strain>
    </source>
</reference>
<evidence type="ECO:0000259" key="7">
    <source>
        <dbReference type="Pfam" id="PF01029"/>
    </source>
</evidence>
<evidence type="ECO:0000313" key="8">
    <source>
        <dbReference type="EMBL" id="PSM52345.1"/>
    </source>
</evidence>
<evidence type="ECO:0000313" key="9">
    <source>
        <dbReference type="Proteomes" id="UP000240535"/>
    </source>
</evidence>
<dbReference type="InterPro" id="IPR011605">
    <property type="entry name" value="NusB_fam"/>
</dbReference>
<keyword evidence="2 6" id="KW-0889">Transcription antitermination</keyword>
<sequence length="130" mass="14878">MATRHQVRQSVISLLYANEMGSEMQEFCDEYLEDRKIRNRQRDFTNSLLNGILNNLEKIDESLNENLSEYKIDEVSAVDRAILRLGAYEILHTDTDNAVIINEAIELAKEMSNDTSPKFVNGVLDALVKK</sequence>
<evidence type="ECO:0000256" key="4">
    <source>
        <dbReference type="ARBA" id="ARBA00023015"/>
    </source>
</evidence>
<evidence type="ECO:0000256" key="2">
    <source>
        <dbReference type="ARBA" id="ARBA00022814"/>
    </source>
</evidence>
<evidence type="ECO:0000256" key="3">
    <source>
        <dbReference type="ARBA" id="ARBA00022884"/>
    </source>
</evidence>
<keyword evidence="4 6" id="KW-0805">Transcription regulation</keyword>